<feature type="domain" description="Flagellar Assembly Protein A N-terminal region" evidence="1">
    <location>
        <begin position="130"/>
        <end position="297"/>
    </location>
</feature>
<dbReference type="PANTHER" id="PTHR38032:SF1">
    <property type="entry name" value="RNA-BINDING PROTEIN KHPB N-TERMINAL DOMAIN-CONTAINING PROTEIN"/>
    <property type="match status" value="1"/>
</dbReference>
<reference evidence="2" key="1">
    <citation type="submission" date="2020-09" db="EMBL/GenBank/DDBJ databases">
        <title>New species isolated from human feces.</title>
        <authorList>
            <person name="Kitahara M."/>
            <person name="Shigeno Y."/>
            <person name="Shime M."/>
            <person name="Matsumoto Y."/>
            <person name="Nakamura S."/>
            <person name="Motooka D."/>
            <person name="Fukuoka S."/>
            <person name="Nishikawa H."/>
            <person name="Benno Y."/>
        </authorList>
    </citation>
    <scope>NUCLEOTIDE SEQUENCE</scope>
    <source>
        <strain evidence="2">MM59</strain>
    </source>
</reference>
<organism evidence="2 3">
    <name type="scientific">Pusillibacter faecalis</name>
    <dbReference type="NCBI Taxonomy" id="2714358"/>
    <lineage>
        <taxon>Bacteria</taxon>
        <taxon>Bacillati</taxon>
        <taxon>Bacillota</taxon>
        <taxon>Clostridia</taxon>
        <taxon>Eubacteriales</taxon>
        <taxon>Oscillospiraceae</taxon>
        <taxon>Pusillibacter</taxon>
    </lineage>
</organism>
<dbReference type="Pfam" id="PF03961">
    <property type="entry name" value="FapA"/>
    <property type="match status" value="1"/>
</dbReference>
<dbReference type="InterPro" id="IPR046866">
    <property type="entry name" value="FapA_N"/>
</dbReference>
<protein>
    <recommendedName>
        <fullName evidence="1">Flagellar Assembly Protein A N-terminal region domain-containing protein</fullName>
    </recommendedName>
</protein>
<dbReference type="Pfam" id="PF20250">
    <property type="entry name" value="FapA_N"/>
    <property type="match status" value="1"/>
</dbReference>
<proteinExistence type="predicted"/>
<evidence type="ECO:0000313" key="2">
    <source>
        <dbReference type="EMBL" id="BCK84746.1"/>
    </source>
</evidence>
<evidence type="ECO:0000313" key="3">
    <source>
        <dbReference type="Proteomes" id="UP000679848"/>
    </source>
</evidence>
<dbReference type="Proteomes" id="UP000679848">
    <property type="component" value="Chromosome"/>
</dbReference>
<sequence>MAKWNIGAFLRSLTKGAETETPPPAEQAEASQNILTEEMGPVAAESTAVRSELKGALLEVWRQWAGNDLPPVLSLTTGKQIEDLHMDAQTLEKERVRIMVMLEKDAQKRLAVIEKAGNNGSGSIDAACRIYLSKDKMAAWSFVFPPMGEGKLRGEAIGKALEESGVTTGIDPASMVCIFQEPQYFKLVPIAIGTPPVEGVSGSITERYPRELSHEVKLDENGVADYRALNYVQLIEKDAVICDITLPQPGEAGLRVDGKVVEPKPVRAAKIPAGKNTAVTEDGLRLIATRDGHLTFAHEAFQVSPLLEIQGDVDYSTGNIDFSGDVHICGDVRENFTVHAQGTVTVDGLVEAATVEAGGDLVIARGVVGDGRALLKSNGCVRVRYLENCAVYAKGDIYADCIMASRIFSDGSIDVTSGRGSIIGGALTAAVSIKAHMIGAQSGRKTELTLGILPYVQNELRDIKEDLCTISHEKRHLDQELAYLEQKQGMEGISEKLAKARMRWSVLRIKEQQLTKRRERLQPMVPDLSKCRIEGEVIYPVTSLEVQTAIWTATTVRRNCKVAYDTKTDELKELH</sequence>
<evidence type="ECO:0000259" key="1">
    <source>
        <dbReference type="Pfam" id="PF20250"/>
    </source>
</evidence>
<dbReference type="EMBL" id="AP023420">
    <property type="protein sequence ID" value="BCK84746.1"/>
    <property type="molecule type" value="Genomic_DNA"/>
</dbReference>
<keyword evidence="3" id="KW-1185">Reference proteome</keyword>
<dbReference type="PANTHER" id="PTHR38032">
    <property type="entry name" value="POLYMERASE-RELATED"/>
    <property type="match status" value="1"/>
</dbReference>
<dbReference type="RefSeq" id="WP_187029503.1">
    <property type="nucleotide sequence ID" value="NZ_AP023420.1"/>
</dbReference>
<dbReference type="KEGG" id="pfaa:MM59RIKEN_20650"/>
<dbReference type="AlphaFoldDB" id="A0A810QFX8"/>
<accession>A0A810QFX8</accession>
<name>A0A810QFX8_9FIRM</name>
<dbReference type="InterPro" id="IPR005646">
    <property type="entry name" value="FapA"/>
</dbReference>
<dbReference type="InterPro" id="IPR046865">
    <property type="entry name" value="FapA_b_solenoid"/>
</dbReference>
<gene>
    <name evidence="2" type="ORF">MM59RIKEN_20650</name>
</gene>